<evidence type="ECO:0000256" key="1">
    <source>
        <dbReference type="SAM" id="MobiDB-lite"/>
    </source>
</evidence>
<keyword evidence="4" id="KW-0378">Hydrolase</keyword>
<evidence type="ECO:0000313" key="4">
    <source>
        <dbReference type="EMBL" id="MFC7217202.1"/>
    </source>
</evidence>
<feature type="domain" description="Dienelactone hydrolase" evidence="3">
    <location>
        <begin position="132"/>
        <end position="239"/>
    </location>
</feature>
<dbReference type="GO" id="GO:0016787">
    <property type="term" value="F:hydrolase activity"/>
    <property type="evidence" value="ECO:0007669"/>
    <property type="project" value="UniProtKB-KW"/>
</dbReference>
<name>A0ABW2GBP9_9ACTN</name>
<feature type="chain" id="PRO_5046321833" evidence="2">
    <location>
        <begin position="25"/>
        <end position="262"/>
    </location>
</feature>
<protein>
    <submittedName>
        <fullName evidence="4">Alpha/beta hydrolase family protein</fullName>
        <ecNumber evidence="4">3.4.-.-</ecNumber>
    </submittedName>
</protein>
<sequence length="262" mass="26757">MRRTRVCAAAVVSTAVLIALTGCGGDSGSPSGSTGGSTDNAAPASTTPEPAPESSGPNDLGCLEADQLAGSTTLALPDGMETDAYLTGKGPVGVIFSHQVNLNACSWVPLADQLAADGYQALAINSLSTEVDELVAGAKLLREKGAKKIVLIGASKGGTGSLAAAAVIEPPVSAVVSLSGPAEFGDLDALAAVARLTMPVYLVVGRNDSRFFEDAEKLKKAATHSRDLKYEVIEGAEHGNSLLDEYPKTWESVRAFIKKSAG</sequence>
<feature type="region of interest" description="Disordered" evidence="1">
    <location>
        <begin position="25"/>
        <end position="60"/>
    </location>
</feature>
<accession>A0ABW2GBP9</accession>
<comment type="caution">
    <text evidence="4">The sequence shown here is derived from an EMBL/GenBank/DDBJ whole genome shotgun (WGS) entry which is preliminary data.</text>
</comment>
<evidence type="ECO:0000256" key="2">
    <source>
        <dbReference type="SAM" id="SignalP"/>
    </source>
</evidence>
<keyword evidence="2" id="KW-0732">Signal</keyword>
<dbReference type="EMBL" id="JBHSZO010000003">
    <property type="protein sequence ID" value="MFC7217202.1"/>
    <property type="molecule type" value="Genomic_DNA"/>
</dbReference>
<feature type="signal peptide" evidence="2">
    <location>
        <begin position="1"/>
        <end position="24"/>
    </location>
</feature>
<keyword evidence="5" id="KW-1185">Reference proteome</keyword>
<reference evidence="5" key="1">
    <citation type="journal article" date="2019" name="Int. J. Syst. Evol. Microbiol.">
        <title>The Global Catalogue of Microorganisms (GCM) 10K type strain sequencing project: providing services to taxonomists for standard genome sequencing and annotation.</title>
        <authorList>
            <consortium name="The Broad Institute Genomics Platform"/>
            <consortium name="The Broad Institute Genome Sequencing Center for Infectious Disease"/>
            <person name="Wu L."/>
            <person name="Ma J."/>
        </authorList>
    </citation>
    <scope>NUCLEOTIDE SEQUENCE [LARGE SCALE GENOMIC DNA]</scope>
    <source>
        <strain evidence="5">CGMCC 1.13681</strain>
    </source>
</reference>
<dbReference type="InterPro" id="IPR029058">
    <property type="entry name" value="AB_hydrolase_fold"/>
</dbReference>
<dbReference type="Proteomes" id="UP001596413">
    <property type="component" value="Unassembled WGS sequence"/>
</dbReference>
<dbReference type="PROSITE" id="PS51257">
    <property type="entry name" value="PROKAR_LIPOPROTEIN"/>
    <property type="match status" value="1"/>
</dbReference>
<dbReference type="RefSeq" id="WP_386411694.1">
    <property type="nucleotide sequence ID" value="NZ_JBHSZO010000003.1"/>
</dbReference>
<evidence type="ECO:0000259" key="3">
    <source>
        <dbReference type="Pfam" id="PF01738"/>
    </source>
</evidence>
<dbReference type="Pfam" id="PF01738">
    <property type="entry name" value="DLH"/>
    <property type="match status" value="1"/>
</dbReference>
<gene>
    <name evidence="4" type="ORF">ACFQLX_03300</name>
</gene>
<dbReference type="InterPro" id="IPR002925">
    <property type="entry name" value="Dienelactn_hydro"/>
</dbReference>
<evidence type="ECO:0000313" key="5">
    <source>
        <dbReference type="Proteomes" id="UP001596413"/>
    </source>
</evidence>
<proteinExistence type="predicted"/>
<organism evidence="4 5">
    <name type="scientific">Streptomyces polyrhachis</name>
    <dbReference type="NCBI Taxonomy" id="1282885"/>
    <lineage>
        <taxon>Bacteria</taxon>
        <taxon>Bacillati</taxon>
        <taxon>Actinomycetota</taxon>
        <taxon>Actinomycetes</taxon>
        <taxon>Kitasatosporales</taxon>
        <taxon>Streptomycetaceae</taxon>
        <taxon>Streptomyces</taxon>
    </lineage>
</organism>
<dbReference type="SUPFAM" id="SSF53474">
    <property type="entry name" value="alpha/beta-Hydrolases"/>
    <property type="match status" value="1"/>
</dbReference>
<dbReference type="EC" id="3.4.-.-" evidence="4"/>
<feature type="compositionally biased region" description="Low complexity" evidence="1">
    <location>
        <begin position="28"/>
        <end position="55"/>
    </location>
</feature>
<dbReference type="Gene3D" id="3.40.50.1820">
    <property type="entry name" value="alpha/beta hydrolase"/>
    <property type="match status" value="1"/>
</dbReference>